<evidence type="ECO:0000256" key="2">
    <source>
        <dbReference type="ARBA" id="ARBA00022614"/>
    </source>
</evidence>
<dbReference type="PROSITE" id="PS50104">
    <property type="entry name" value="TIR"/>
    <property type="match status" value="3"/>
</dbReference>
<dbReference type="GO" id="GO:0043531">
    <property type="term" value="F:ADP binding"/>
    <property type="evidence" value="ECO:0007669"/>
    <property type="project" value="InterPro"/>
</dbReference>
<keyword evidence="2" id="KW-0433">Leucine-rich repeat</keyword>
<organism evidence="10 11">
    <name type="scientific">Rhododendron griersonianum</name>
    <dbReference type="NCBI Taxonomy" id="479676"/>
    <lineage>
        <taxon>Eukaryota</taxon>
        <taxon>Viridiplantae</taxon>
        <taxon>Streptophyta</taxon>
        <taxon>Embryophyta</taxon>
        <taxon>Tracheophyta</taxon>
        <taxon>Spermatophyta</taxon>
        <taxon>Magnoliopsida</taxon>
        <taxon>eudicotyledons</taxon>
        <taxon>Gunneridae</taxon>
        <taxon>Pentapetalae</taxon>
        <taxon>asterids</taxon>
        <taxon>Ericales</taxon>
        <taxon>Ericaceae</taxon>
        <taxon>Ericoideae</taxon>
        <taxon>Rhodoreae</taxon>
        <taxon>Rhododendron</taxon>
    </lineage>
</organism>
<dbReference type="SUPFAM" id="SSF52200">
    <property type="entry name" value="Toll/Interleukin receptor TIR domain"/>
    <property type="match status" value="4"/>
</dbReference>
<dbReference type="SUPFAM" id="SSF46785">
    <property type="entry name" value="Winged helix' DNA-binding domain"/>
    <property type="match status" value="1"/>
</dbReference>
<dbReference type="InterPro" id="IPR035897">
    <property type="entry name" value="Toll_tir_struct_dom_sf"/>
</dbReference>
<dbReference type="Pfam" id="PF23598">
    <property type="entry name" value="LRR_14"/>
    <property type="match status" value="3"/>
</dbReference>
<evidence type="ECO:0000256" key="5">
    <source>
        <dbReference type="ARBA" id="ARBA00022821"/>
    </source>
</evidence>
<evidence type="ECO:0000256" key="1">
    <source>
        <dbReference type="ARBA" id="ARBA00011982"/>
    </source>
</evidence>
<dbReference type="PRINTS" id="PR00364">
    <property type="entry name" value="DISEASERSIST"/>
</dbReference>
<dbReference type="Pfam" id="PF13855">
    <property type="entry name" value="LRR_8"/>
    <property type="match status" value="2"/>
</dbReference>
<dbReference type="InterPro" id="IPR003593">
    <property type="entry name" value="AAA+_ATPase"/>
</dbReference>
<dbReference type="PANTHER" id="PTHR11017:SF271">
    <property type="entry name" value="DISEASE RESISTANCE PROTEIN (TIR-NBS-LRR CLASS) FAMILY"/>
    <property type="match status" value="1"/>
</dbReference>
<dbReference type="InterPro" id="IPR045344">
    <property type="entry name" value="C-JID"/>
</dbReference>
<dbReference type="InterPro" id="IPR055414">
    <property type="entry name" value="LRR_R13L4/SHOC2-like"/>
</dbReference>
<dbReference type="SMART" id="SM00369">
    <property type="entry name" value="LRR_TYP"/>
    <property type="match status" value="19"/>
</dbReference>
<dbReference type="InterPro" id="IPR032675">
    <property type="entry name" value="LRR_dom_sf"/>
</dbReference>
<dbReference type="InterPro" id="IPR042197">
    <property type="entry name" value="Apaf_helical"/>
</dbReference>
<dbReference type="InterPro" id="IPR002182">
    <property type="entry name" value="NB-ARC"/>
</dbReference>
<dbReference type="SMART" id="SM00255">
    <property type="entry name" value="TIR"/>
    <property type="match status" value="3"/>
</dbReference>
<keyword evidence="3" id="KW-0677">Repeat</keyword>
<dbReference type="SUPFAM" id="SSF52058">
    <property type="entry name" value="L domain-like"/>
    <property type="match status" value="6"/>
</dbReference>
<keyword evidence="6" id="KW-0520">NAD</keyword>
<dbReference type="InterPro" id="IPR001611">
    <property type="entry name" value="Leu-rich_rpt"/>
</dbReference>
<dbReference type="InterPro" id="IPR003591">
    <property type="entry name" value="Leu-rich_rpt_typical-subtyp"/>
</dbReference>
<gene>
    <name evidence="10" type="ORF">RHGRI_035696</name>
</gene>
<dbReference type="FunFam" id="3.40.50.10140:FF:000007">
    <property type="entry name" value="Disease resistance protein (TIR-NBS-LRR class)"/>
    <property type="match status" value="3"/>
</dbReference>
<dbReference type="Gene3D" id="1.10.8.430">
    <property type="entry name" value="Helical domain of apoptotic protease-activating factors"/>
    <property type="match status" value="3"/>
</dbReference>
<dbReference type="Pfam" id="PF01582">
    <property type="entry name" value="TIR"/>
    <property type="match status" value="4"/>
</dbReference>
<dbReference type="InterPro" id="IPR000157">
    <property type="entry name" value="TIR_dom"/>
</dbReference>
<dbReference type="SMART" id="SM00364">
    <property type="entry name" value="LRR_BAC"/>
    <property type="match status" value="6"/>
</dbReference>
<dbReference type="GO" id="GO:0006952">
    <property type="term" value="P:defense response"/>
    <property type="evidence" value="ECO:0007669"/>
    <property type="project" value="UniProtKB-KW"/>
</dbReference>
<evidence type="ECO:0000259" key="9">
    <source>
        <dbReference type="PROSITE" id="PS50104"/>
    </source>
</evidence>
<feature type="region of interest" description="Disordered" evidence="8">
    <location>
        <begin position="1878"/>
        <end position="1905"/>
    </location>
</feature>
<evidence type="ECO:0000256" key="3">
    <source>
        <dbReference type="ARBA" id="ARBA00022737"/>
    </source>
</evidence>
<dbReference type="InterPro" id="IPR027417">
    <property type="entry name" value="P-loop_NTPase"/>
</dbReference>
<comment type="catalytic activity">
    <reaction evidence="7">
        <text>NAD(+) + H2O = ADP-D-ribose + nicotinamide + H(+)</text>
        <dbReference type="Rhea" id="RHEA:16301"/>
        <dbReference type="ChEBI" id="CHEBI:15377"/>
        <dbReference type="ChEBI" id="CHEBI:15378"/>
        <dbReference type="ChEBI" id="CHEBI:17154"/>
        <dbReference type="ChEBI" id="CHEBI:57540"/>
        <dbReference type="ChEBI" id="CHEBI:57967"/>
        <dbReference type="EC" id="3.2.2.6"/>
    </reaction>
    <physiologicalReaction direction="left-to-right" evidence="7">
        <dbReference type="Rhea" id="RHEA:16302"/>
    </physiologicalReaction>
</comment>
<dbReference type="GO" id="GO:0061809">
    <property type="term" value="F:NAD+ nucleosidase activity, cyclic ADP-ribose generating"/>
    <property type="evidence" value="ECO:0007669"/>
    <property type="project" value="UniProtKB-EC"/>
</dbReference>
<keyword evidence="5" id="KW-0611">Plant defense</keyword>
<dbReference type="InterPro" id="IPR058192">
    <property type="entry name" value="WHD_ROQ1-like"/>
</dbReference>
<feature type="domain" description="TIR" evidence="9">
    <location>
        <begin position="2140"/>
        <end position="2310"/>
    </location>
</feature>
<sequence length="3244" mass="364569">METTWTNEASSSFSSSSSSIPEQFKYDVFLSFNGVDTRNNFTSHLLAALETHGFHTFRDDTKLNRGEYIGYELLKAIEESRISLVVLSKNYATSRWCLDELVKIMECRKTVQQIVLPIFYNVEPSDVRVQKGSLVEAFAKHEECLKEGSDGRVDKWREALTEVANLSGWDVPKVANGDEAKLIQKIVEEVGNILDIARINVADHQVGLESRLQKLDVLLNMESSNVCIVGIWGIGGIGKTTIATKEYNLIQHMFEGSSFLANVGETSKQPNGSVSLQEQLLSDICRNRTHNVRNSYQGIEVIKRRAFCRKVLLVLDDVDNVQQLKALAIDRDSFGSGSRVIITTRDISLLNLLKVDEIYAPKPLNRSESLELLSWHAFKEDHPKDNYLDLSDEVVAYAGGLPLALEVLGSLLYGKSIPEWKSAIAKLKKIPHVDIQAKLKISFDSLSDEVKELFLDTACFFAGTYGNSTIKILEGCNFFAAIGIRVLADRCLIKYGPCNEFLMHDLLRDMGREIVRQESVKEPGRRSRLWYKEDALEVLRDGTGTEAVEGLFLNFAEPNDIQVNPRAFEKMNRLWLLHLDYVNLKVLVKLKFLYLSHCYYLTRTPDFSGLINLEELLLNDCVRLVEVDKSIRCLNKLVLLDMKNCKNLEKLPSGVWMLKSLECFDLSGCCKLEKLDRVKGSPSKSLSSFLFSWTLRTKRMVGLSPASVQGLSYLTQLSIADCNLSHLPSEIGSLISLEMLDLCRNNIPTLPESFFNLASLKELYMNYCGVAQLPGQIERLVSLEFLGLGGNNLISLPDTLCNLTCLTTLDLYDCNVSHLPDGIGKLVSLVYLNLAQNGLRTLPDSLCNLTSLEFLYLNDCNVTHLPSEIGRLTSLETLDLGGTRLLAMPDIVLPKGRRSTRGTRTGAHHCTGGVQGRNTEREAVAKPRGEGGFRLQARHKSSSINHLRAWSMETAWTKEASSSFSSSSSSSIPEQFNYDVFLSFNGVDTRNNFTSHLLAALERHDFHTFRDDTKLNRGEYIGYELLKAIEESRISMVVLSKNYASSRWCLDELVKIMECKKTVQQIVLPIFYNVEPSDVRVQKGSLAEAFAKHEECLKEGSDGRVEKWREALTEVANLSGWDVPKVANGDEAKLIQKIVEEVGNILDIARINVADHQVGLESRLQKLNVLLNMESSNVCIVGIWGIGGIGKTTIATKEYNLIQHMFEGSSFLANVGETSKQPNGLVSLQEQLLSDICRNRTHNVRNSYQGIEVIKRRALCRKVLLVFDDVDNVQQLKALAIDRDSFGSGSRVIITTRDISLLNLLKVDEIYAPKPLNRSESLELLSWHAFKEDHPKDNYLDLSDEVVAYAGGLPLALEVLGSLLYGKSIPEWKSAIGKLKKIPHVDIQAKLKISFDSLSDEVKELFLDTACFFAGTYGNSTIKILEGCNFFAAIGIRVLADRCLIKYGPCNELLMHDLLRDMGREIVRQESVKEPGRRSRLWYKEDALEVLRDGTGTEAVEGLFLNFAEPNDIQVNPRAFGKMNRLWLLHLDYVNLKVLVKLKFLYLSHCYYLTRTPDFSGLINLEELLLNDCVRLVEVDKSIRCLNKLVLLDMKNCKNLEKLPSSVWMLKSLECFDLSGCCKLEKLDWFKGSPSKSLSSFLFSWTLRTKRMVGLSPASVQGLSCLTQLSIADCNLSHLPSEIGSLISLEMLDLCRNNIPTLPESFFNLASLKELYMNYCGVAQLPGQIERLVSLEFLGLGGNNLISLPDTLCNLTCLMTLDLYDCNVSHLPDGIGKLVSLVYLDLAQNGLRTLPDSLCNLTSLEFLYLNDCNVTHLPSEIGRLISLETLDLGGTRLLAMPDGVRGVQGRNTEREAVAKPRGEGGFRLQARVVLPKGRRSTRGTRTGAHHCTGGVQGRNTEREAVAKPRGEGGFRLQARKKLQQIVFPIFHGIEPSDVRAQKGNLAEAYAKHEERFKEGSDGRVKKWREALTEVANLSGWDLPKIKATIIGSLSSAAAAARHLDRDPSIGISQFFGKKTKSKTEVKVYILILFGVLALYCSHAFDGSSSFSTIAALRVCPSTSTAKPFSVTASDRCFPCDLSPYVVKGNFLLFSHKGRQRNNSLLNSNLGDSVRYSQYSLLDFAWANEASSSSSSIATPFKYDVFLSFSGKDTRENFTSHLLAALERHGFHTFIDDKELKRGEYIGYELLKAIEESRISLVVLSKNYAASRWCLDELVKIMECRKTLQQIVLPIFYNVEPSDVRAQKGILADAFAKHEERLKEGSGGRVEKWREALTEVANLSGWDLPKVANGDEAHLIRKAVEEVQNKLDIVLLHVACHEIGLGSRLKKLKKLLKLETDDVRIVAICGMGGIGKTTIAKKLYNLVQHKFEGSSFLANIRETSKQPNGLTFLQEQLLLDILRSGTHNVRNCHQGIEVIKRRAFCHKVLLILDDVDDVQQLKDLAIDRDSFGSGSRIIVTTRDISSLNLLKVDEIYAAEELNEDESLELFRGHCFKEEHPTEDHLDLSGQVVHYAGGLPLALEVLGSFFCGKSIPQWKSEMAKLRKIPNDNIHGKLKISFDSLSEEVKELFLDVACFFVGTDRNFTVKILESCNSFAEIGIRVLADRCLIKYHPTRIVMHDLLRDMGREIVRQESVKDPGRRSRLWYHEDALGVLGDGTGTESVGGFFLNFHELNEVQVNSKAFEKMDRLWLLHLNYVHLKEGYEHISRRLLWLCWNGFPLKCLPSELHMENLVTLDLRYSSLKKAWNGSKILVKLKFLYLSYCYHLIETPDFSGLKNLEELLLNDCISLVEVDESIRFLNKLLILDMNNCKKLRKFPSSIWTLKSLESLDVSGCSMLGNFSGFKGSPSKSQSSFLSSLIFRTKKMDSIGLSPALGLSCLKDLRMENCNLSCLPNEVGNLISLETLDLSANNLPTLPDSICNLTRLKRLTLEGCNLSHLPCEIGRLILLEGLSLAGNSLLTLPDSVCNLACLKFLNLNDCNLSHLPDRIGILSSLEILYLERNNVCSLPNSFSDLASLWKLRLNDCGRLQSLPQLPINLKELDASYCTSLESIPTEFNWRAGLLISFLGCNMLAKNNVMERIDQSFWEDKKNRGPGGYATIYLPGDEIPNWFQYQYAGSKLSVVVPPRRILGWSLCIVVRTHGNRCQRHQILIIRDKFTELDQLLTFTRYQGQDQMILLYYPSDYIERDELEIEIIPEDSEETEPWLTVKKCGINFIYEDNTEIPIKKKRKNTDTRDPDISSPRN</sequence>
<dbReference type="PROSITE" id="PS51450">
    <property type="entry name" value="LRR"/>
    <property type="match status" value="2"/>
</dbReference>
<dbReference type="Gene3D" id="3.40.50.10140">
    <property type="entry name" value="Toll/interleukin-1 receptor homology (TIR) domain"/>
    <property type="match status" value="4"/>
</dbReference>
<comment type="caution">
    <text evidence="10">The sequence shown here is derived from an EMBL/GenBank/DDBJ whole genome shotgun (WGS) entry which is preliminary data.</text>
</comment>
<dbReference type="Pfam" id="PF00931">
    <property type="entry name" value="NB-ARC"/>
    <property type="match status" value="3"/>
</dbReference>
<dbReference type="Gene3D" id="3.40.50.300">
    <property type="entry name" value="P-loop containing nucleotide triphosphate hydrolases"/>
    <property type="match status" value="3"/>
</dbReference>
<feature type="domain" description="TIR" evidence="9">
    <location>
        <begin position="24"/>
        <end position="194"/>
    </location>
</feature>
<name>A0AAV6HNL5_9ERIC</name>
<feature type="region of interest" description="Disordered" evidence="8">
    <location>
        <begin position="897"/>
        <end position="918"/>
    </location>
</feature>
<evidence type="ECO:0000313" key="10">
    <source>
        <dbReference type="EMBL" id="KAG5514370.1"/>
    </source>
</evidence>
<reference evidence="10 11" key="1">
    <citation type="submission" date="2020-08" db="EMBL/GenBank/DDBJ databases">
        <title>Plant Genome Project.</title>
        <authorList>
            <person name="Zhang R.-G."/>
        </authorList>
    </citation>
    <scope>NUCLEOTIDE SEQUENCE [LARGE SCALE GENOMIC DNA]</scope>
    <source>
        <strain evidence="10">WSP0</strain>
        <tissue evidence="10">Leaf</tissue>
    </source>
</reference>
<dbReference type="GO" id="GO:0051707">
    <property type="term" value="P:response to other organism"/>
    <property type="evidence" value="ECO:0007669"/>
    <property type="project" value="UniProtKB-ARBA"/>
</dbReference>
<dbReference type="GO" id="GO:0007165">
    <property type="term" value="P:signal transduction"/>
    <property type="evidence" value="ECO:0007669"/>
    <property type="project" value="InterPro"/>
</dbReference>
<evidence type="ECO:0000256" key="6">
    <source>
        <dbReference type="ARBA" id="ARBA00023027"/>
    </source>
</evidence>
<dbReference type="Proteomes" id="UP000823749">
    <property type="component" value="Chromosome 13"/>
</dbReference>
<accession>A0AAV6HNL5</accession>
<dbReference type="InterPro" id="IPR036390">
    <property type="entry name" value="WH_DNA-bd_sf"/>
</dbReference>
<keyword evidence="4" id="KW-0378">Hydrolase</keyword>
<dbReference type="Pfam" id="PF23282">
    <property type="entry name" value="WHD_ROQ1"/>
    <property type="match status" value="3"/>
</dbReference>
<dbReference type="SMART" id="SM00382">
    <property type="entry name" value="AAA"/>
    <property type="match status" value="3"/>
</dbReference>
<feature type="domain" description="TIR" evidence="9">
    <location>
        <begin position="976"/>
        <end position="1146"/>
    </location>
</feature>
<evidence type="ECO:0000256" key="4">
    <source>
        <dbReference type="ARBA" id="ARBA00022801"/>
    </source>
</evidence>
<evidence type="ECO:0000313" key="11">
    <source>
        <dbReference type="Proteomes" id="UP000823749"/>
    </source>
</evidence>
<keyword evidence="11" id="KW-1185">Reference proteome</keyword>
<dbReference type="InterPro" id="IPR044974">
    <property type="entry name" value="Disease_R_plants"/>
</dbReference>
<dbReference type="PANTHER" id="PTHR11017">
    <property type="entry name" value="LEUCINE-RICH REPEAT-CONTAINING PROTEIN"/>
    <property type="match status" value="1"/>
</dbReference>
<dbReference type="EMBL" id="JACTNZ010000013">
    <property type="protein sequence ID" value="KAG5514370.1"/>
    <property type="molecule type" value="Genomic_DNA"/>
</dbReference>
<protein>
    <recommendedName>
        <fullName evidence="1">ADP-ribosyl cyclase/cyclic ADP-ribose hydrolase</fullName>
        <ecNumber evidence="1">3.2.2.6</ecNumber>
    </recommendedName>
</protein>
<dbReference type="SUPFAM" id="SSF52540">
    <property type="entry name" value="P-loop containing nucleoside triphosphate hydrolases"/>
    <property type="match status" value="3"/>
</dbReference>
<evidence type="ECO:0000256" key="8">
    <source>
        <dbReference type="SAM" id="MobiDB-lite"/>
    </source>
</evidence>
<dbReference type="Pfam" id="PF20160">
    <property type="entry name" value="C-JID"/>
    <property type="match status" value="1"/>
</dbReference>
<evidence type="ECO:0000256" key="7">
    <source>
        <dbReference type="ARBA" id="ARBA00047304"/>
    </source>
</evidence>
<dbReference type="EC" id="3.2.2.6" evidence="1"/>
<proteinExistence type="predicted"/>
<dbReference type="Gene3D" id="3.80.10.10">
    <property type="entry name" value="Ribonuclease Inhibitor"/>
    <property type="match status" value="6"/>
</dbReference>